<evidence type="ECO:0000313" key="1">
    <source>
        <dbReference type="EMBL" id="SFI64412.1"/>
    </source>
</evidence>
<dbReference type="Pfam" id="PF05635">
    <property type="entry name" value="23S_rRNA_IVP"/>
    <property type="match status" value="1"/>
</dbReference>
<protein>
    <submittedName>
        <fullName evidence="1">Four helix bundle protein</fullName>
    </submittedName>
</protein>
<dbReference type="InterPro" id="IPR012657">
    <property type="entry name" value="23S_rRNA-intervening_sequence"/>
</dbReference>
<dbReference type="Proteomes" id="UP000199559">
    <property type="component" value="Unassembled WGS sequence"/>
</dbReference>
<dbReference type="SUPFAM" id="SSF158446">
    <property type="entry name" value="IVS-encoded protein-like"/>
    <property type="match status" value="1"/>
</dbReference>
<accession>A0A1I3JVX7</accession>
<dbReference type="AlphaFoldDB" id="A0A1I3JVX7"/>
<dbReference type="EMBL" id="FORM01000001">
    <property type="protein sequence ID" value="SFI64412.1"/>
    <property type="molecule type" value="Genomic_DNA"/>
</dbReference>
<dbReference type="RefSeq" id="WP_090837296.1">
    <property type="nucleotide sequence ID" value="NZ_CANLBQ010000007.1"/>
</dbReference>
<keyword evidence="2" id="KW-1185">Reference proteome</keyword>
<sequence length="118" mass="13551">MRDFRKLEIWKNGISIVKQVYQLSHQLPAQEKFGLISQINRAAVSIPSNIAEGCSRNSEVEFKRFLEIAIGSLFEIETQLIIIVELKLIDLKETENLMTLIHKEGRMINGLINKIKKS</sequence>
<dbReference type="Gene3D" id="1.20.1440.60">
    <property type="entry name" value="23S rRNA-intervening sequence"/>
    <property type="match status" value="1"/>
</dbReference>
<name>A0A1I3JVX7_9FLAO</name>
<reference evidence="2" key="1">
    <citation type="submission" date="2016-10" db="EMBL/GenBank/DDBJ databases">
        <authorList>
            <person name="Varghese N."/>
            <person name="Submissions S."/>
        </authorList>
    </citation>
    <scope>NUCLEOTIDE SEQUENCE [LARGE SCALE GENOMIC DNA]</scope>
    <source>
        <strain evidence="2">DSM 28881</strain>
    </source>
</reference>
<dbReference type="STRING" id="1144750.SAMN05443431_101577"/>
<dbReference type="InterPro" id="IPR036583">
    <property type="entry name" value="23S_rRNA_IVS_sf"/>
</dbReference>
<proteinExistence type="predicted"/>
<dbReference type="PANTHER" id="PTHR38471:SF2">
    <property type="entry name" value="FOUR HELIX BUNDLE PROTEIN"/>
    <property type="match status" value="1"/>
</dbReference>
<dbReference type="CDD" id="cd16377">
    <property type="entry name" value="23S_rRNA_IVP_like"/>
    <property type="match status" value="1"/>
</dbReference>
<dbReference type="NCBIfam" id="TIGR02436">
    <property type="entry name" value="four helix bundle protein"/>
    <property type="match status" value="1"/>
</dbReference>
<organism evidence="1 2">
    <name type="scientific">Olleya namhaensis</name>
    <dbReference type="NCBI Taxonomy" id="1144750"/>
    <lineage>
        <taxon>Bacteria</taxon>
        <taxon>Pseudomonadati</taxon>
        <taxon>Bacteroidota</taxon>
        <taxon>Flavobacteriia</taxon>
        <taxon>Flavobacteriales</taxon>
        <taxon>Flavobacteriaceae</taxon>
    </lineage>
</organism>
<dbReference type="PANTHER" id="PTHR38471">
    <property type="entry name" value="FOUR HELIX BUNDLE PROTEIN"/>
    <property type="match status" value="1"/>
</dbReference>
<gene>
    <name evidence="1" type="ORF">SAMN05443431_101577</name>
</gene>
<evidence type="ECO:0000313" key="2">
    <source>
        <dbReference type="Proteomes" id="UP000199559"/>
    </source>
</evidence>